<keyword evidence="3" id="KW-0547">Nucleotide-binding</keyword>
<proteinExistence type="predicted"/>
<keyword evidence="4" id="KW-0611">Plant defense</keyword>
<dbReference type="Gene3D" id="3.80.10.10">
    <property type="entry name" value="Ribonuclease Inhibitor"/>
    <property type="match status" value="2"/>
</dbReference>
<keyword evidence="12" id="KW-1185">Reference proteome</keyword>
<evidence type="ECO:0000256" key="3">
    <source>
        <dbReference type="ARBA" id="ARBA00022741"/>
    </source>
</evidence>
<evidence type="ECO:0000259" key="10">
    <source>
        <dbReference type="Pfam" id="PF23598"/>
    </source>
</evidence>
<dbReference type="InterPro" id="IPR058922">
    <property type="entry name" value="WHD_DRP"/>
</dbReference>
<dbReference type="Gene3D" id="1.20.5.4130">
    <property type="match status" value="1"/>
</dbReference>
<dbReference type="InterPro" id="IPR055414">
    <property type="entry name" value="LRR_R13L4/SHOC2-like"/>
</dbReference>
<organism evidence="11 12">
    <name type="scientific">Rhamnella rubrinervis</name>
    <dbReference type="NCBI Taxonomy" id="2594499"/>
    <lineage>
        <taxon>Eukaryota</taxon>
        <taxon>Viridiplantae</taxon>
        <taxon>Streptophyta</taxon>
        <taxon>Embryophyta</taxon>
        <taxon>Tracheophyta</taxon>
        <taxon>Spermatophyta</taxon>
        <taxon>Magnoliopsida</taxon>
        <taxon>eudicotyledons</taxon>
        <taxon>Gunneridae</taxon>
        <taxon>Pentapetalae</taxon>
        <taxon>rosids</taxon>
        <taxon>fabids</taxon>
        <taxon>Rosales</taxon>
        <taxon>Rhamnaceae</taxon>
        <taxon>rhamnoid group</taxon>
        <taxon>Rhamneae</taxon>
        <taxon>Rhamnella</taxon>
    </lineage>
</organism>
<dbReference type="Pfam" id="PF23598">
    <property type="entry name" value="LRR_14"/>
    <property type="match status" value="1"/>
</dbReference>
<accession>A0A8K0GZW1</accession>
<evidence type="ECO:0000259" key="9">
    <source>
        <dbReference type="Pfam" id="PF23559"/>
    </source>
</evidence>
<keyword evidence="5" id="KW-0067">ATP-binding</keyword>
<dbReference type="Gene3D" id="1.10.8.430">
    <property type="entry name" value="Helical domain of apoptotic protease-activating factors"/>
    <property type="match status" value="1"/>
</dbReference>
<dbReference type="FunFam" id="1.10.10.10:FF:000322">
    <property type="entry name" value="Probable disease resistance protein At1g63360"/>
    <property type="match status" value="1"/>
</dbReference>
<dbReference type="InterPro" id="IPR042197">
    <property type="entry name" value="Apaf_helical"/>
</dbReference>
<feature type="domain" description="Disease resistance N-terminal" evidence="8">
    <location>
        <begin position="33"/>
        <end position="97"/>
    </location>
</feature>
<comment type="caution">
    <text evidence="11">The sequence shown here is derived from an EMBL/GenBank/DDBJ whole genome shotgun (WGS) entry which is preliminary data.</text>
</comment>
<evidence type="ECO:0000313" key="11">
    <source>
        <dbReference type="EMBL" id="KAF3443094.1"/>
    </source>
</evidence>
<dbReference type="EMBL" id="VOIH02000007">
    <property type="protein sequence ID" value="KAF3443094.1"/>
    <property type="molecule type" value="Genomic_DNA"/>
</dbReference>
<evidence type="ECO:0000313" key="12">
    <source>
        <dbReference type="Proteomes" id="UP000796880"/>
    </source>
</evidence>
<keyword evidence="6" id="KW-0175">Coiled coil</keyword>
<evidence type="ECO:0000259" key="8">
    <source>
        <dbReference type="Pfam" id="PF18052"/>
    </source>
</evidence>
<feature type="coiled-coil region" evidence="6">
    <location>
        <begin position="39"/>
        <end position="91"/>
    </location>
</feature>
<dbReference type="GO" id="GO:0043531">
    <property type="term" value="F:ADP binding"/>
    <property type="evidence" value="ECO:0007669"/>
    <property type="project" value="InterPro"/>
</dbReference>
<keyword evidence="1" id="KW-0433">Leucine-rich repeat</keyword>
<dbReference type="OrthoDB" id="2018467at2759"/>
<dbReference type="GO" id="GO:0005524">
    <property type="term" value="F:ATP binding"/>
    <property type="evidence" value="ECO:0007669"/>
    <property type="project" value="UniProtKB-KW"/>
</dbReference>
<dbReference type="Pfam" id="PF00931">
    <property type="entry name" value="NB-ARC"/>
    <property type="match status" value="1"/>
</dbReference>
<dbReference type="SUPFAM" id="SSF52058">
    <property type="entry name" value="L domain-like"/>
    <property type="match status" value="1"/>
</dbReference>
<dbReference type="PANTHER" id="PTHR36766:SF40">
    <property type="entry name" value="DISEASE RESISTANCE PROTEIN RGA3"/>
    <property type="match status" value="1"/>
</dbReference>
<dbReference type="Proteomes" id="UP000796880">
    <property type="component" value="Unassembled WGS sequence"/>
</dbReference>
<dbReference type="Gene3D" id="1.10.10.10">
    <property type="entry name" value="Winged helix-like DNA-binding domain superfamily/Winged helix DNA-binding domain"/>
    <property type="match status" value="1"/>
</dbReference>
<feature type="domain" description="NB-ARC" evidence="7">
    <location>
        <begin position="166"/>
        <end position="346"/>
    </location>
</feature>
<evidence type="ECO:0000256" key="6">
    <source>
        <dbReference type="SAM" id="Coils"/>
    </source>
</evidence>
<dbReference type="PRINTS" id="PR00364">
    <property type="entry name" value="DISEASERSIST"/>
</dbReference>
<protein>
    <recommendedName>
        <fullName evidence="13">Disease resistance RPP13-like protein 1</fullName>
    </recommendedName>
</protein>
<dbReference type="InterPro" id="IPR032675">
    <property type="entry name" value="LRR_dom_sf"/>
</dbReference>
<evidence type="ECO:0008006" key="13">
    <source>
        <dbReference type="Google" id="ProtNLM"/>
    </source>
</evidence>
<feature type="domain" description="Disease resistance R13L4/SHOC-2-like LRR" evidence="10">
    <location>
        <begin position="601"/>
        <end position="704"/>
    </location>
</feature>
<dbReference type="Pfam" id="PF13855">
    <property type="entry name" value="LRR_8"/>
    <property type="match status" value="1"/>
</dbReference>
<dbReference type="AlphaFoldDB" id="A0A8K0GZW1"/>
<dbReference type="Pfam" id="PF18052">
    <property type="entry name" value="Rx_N"/>
    <property type="match status" value="1"/>
</dbReference>
<feature type="domain" description="Disease resistance protein winged helix" evidence="9">
    <location>
        <begin position="427"/>
        <end position="497"/>
    </location>
</feature>
<dbReference type="Pfam" id="PF23559">
    <property type="entry name" value="WHD_DRP"/>
    <property type="match status" value="1"/>
</dbReference>
<keyword evidence="2" id="KW-0677">Repeat</keyword>
<dbReference type="PANTHER" id="PTHR36766">
    <property type="entry name" value="PLANT BROAD-SPECTRUM MILDEW RESISTANCE PROTEIN RPW8"/>
    <property type="match status" value="1"/>
</dbReference>
<dbReference type="SMART" id="SM00369">
    <property type="entry name" value="LRR_TYP"/>
    <property type="match status" value="2"/>
</dbReference>
<dbReference type="InterPro" id="IPR027417">
    <property type="entry name" value="P-loop_NTPase"/>
</dbReference>
<dbReference type="SUPFAM" id="SSF52540">
    <property type="entry name" value="P-loop containing nucleoside triphosphate hydrolases"/>
    <property type="match status" value="1"/>
</dbReference>
<evidence type="ECO:0000256" key="5">
    <source>
        <dbReference type="ARBA" id="ARBA00022840"/>
    </source>
</evidence>
<evidence type="ECO:0000259" key="7">
    <source>
        <dbReference type="Pfam" id="PF00931"/>
    </source>
</evidence>
<dbReference type="InterPro" id="IPR041118">
    <property type="entry name" value="Rx_N"/>
</dbReference>
<gene>
    <name evidence="11" type="ORF">FNV43_RR17015</name>
</gene>
<evidence type="ECO:0000256" key="4">
    <source>
        <dbReference type="ARBA" id="ARBA00022821"/>
    </source>
</evidence>
<dbReference type="GO" id="GO:0051707">
    <property type="term" value="P:response to other organism"/>
    <property type="evidence" value="ECO:0007669"/>
    <property type="project" value="UniProtKB-ARBA"/>
</dbReference>
<dbReference type="InterPro" id="IPR002182">
    <property type="entry name" value="NB-ARC"/>
</dbReference>
<dbReference type="InterPro" id="IPR003591">
    <property type="entry name" value="Leu-rich_rpt_typical-subtyp"/>
</dbReference>
<reference evidence="11" key="1">
    <citation type="submission" date="2020-03" db="EMBL/GenBank/DDBJ databases">
        <title>A high-quality chromosome-level genome assembly of a woody plant with both climbing and erect habits, Rhamnella rubrinervis.</title>
        <authorList>
            <person name="Lu Z."/>
            <person name="Yang Y."/>
            <person name="Zhu X."/>
            <person name="Sun Y."/>
        </authorList>
    </citation>
    <scope>NUCLEOTIDE SEQUENCE</scope>
    <source>
        <strain evidence="11">BYM</strain>
        <tissue evidence="11">Leaf</tissue>
    </source>
</reference>
<dbReference type="InterPro" id="IPR001611">
    <property type="entry name" value="Leu-rich_rpt"/>
</dbReference>
<dbReference type="Gene3D" id="3.40.50.300">
    <property type="entry name" value="P-loop containing nucleotide triphosphate hydrolases"/>
    <property type="match status" value="1"/>
</dbReference>
<dbReference type="InterPro" id="IPR036388">
    <property type="entry name" value="WH-like_DNA-bd_sf"/>
</dbReference>
<evidence type="ECO:0000256" key="2">
    <source>
        <dbReference type="ARBA" id="ARBA00022737"/>
    </source>
</evidence>
<dbReference type="GO" id="GO:0006952">
    <property type="term" value="P:defense response"/>
    <property type="evidence" value="ECO:0007669"/>
    <property type="project" value="UniProtKB-KW"/>
</dbReference>
<sequence length="767" mass="87590">MVLEAVGGALLSACLEVLFGDIYSIADFVRRNKVDGELLNQLENKLLVANGVLDDADDRQQITKPEVREWLEQLKDVIQKAEDLVDDIKIEADRQMGSWVRNFFSSRFAVKDVERRIQNIIKSVDDVVEDMNRFGLTEGVQTSIPFQIQRSSLNILAKESDVYGRDSEMKTIINFLKSDSGHKFSVMPIVGMGGIGKTTLAQLVFRDVNDGKVVMEKPFVIKAWITVADESKSDVFTSTKAIYEAANGPLDNTIKETFQVQLKLKEALQGKKFLLILDDVWNVDYQTWNGLQTPFESAANGSKIIVTTRLPNIAKDLANVDSEVLYLELLSEADCWLLFSKHAFNNVEPSSYPHLEEIGKKIVEKCRGNPLAVKSLACLLQSRLNTKEWEDVLENYLRELDGILPALWLSYYFLPPHLKRCFAYCSIFPKDYRFRKNQLILLWMAQGLLQPQNNMMLEEVGEEYFEDLTSRSFFLVYKGECEGDILFTMHDLVNDLATFVSGESCLRLDNNCSGNLTRRTRHISCVGHQMPHYMAQKLEDLSENNVLRTLLVLDNWGQLPTQHVINPEQLGLMQYLRVLLRTLLVLVNWGQQGTQHVINPEQLGSMQCLRVLSASQLFFGFGSHMKLLKSIGSLKHLRYLDLSFDVGIKEIPEICNLCNLQTLLLRYCSSLHKLPESIDNLKHLRYLDSSDTPIEKIPDTLGNLHELRTLDLSRTRIEKIPDTLGNLHKLRTLDLSHTPIEKIPGTIFSLHELHTLYVCNRRLQWLP</sequence>
<name>A0A8K0GZW1_9ROSA</name>
<dbReference type="PROSITE" id="PS51450">
    <property type="entry name" value="LRR"/>
    <property type="match status" value="2"/>
</dbReference>
<evidence type="ECO:0000256" key="1">
    <source>
        <dbReference type="ARBA" id="ARBA00022614"/>
    </source>
</evidence>